<dbReference type="Gene3D" id="3.40.50.720">
    <property type="entry name" value="NAD(P)-binding Rossmann-like Domain"/>
    <property type="match status" value="2"/>
</dbReference>
<evidence type="ECO:0000313" key="7">
    <source>
        <dbReference type="Proteomes" id="UP000177626"/>
    </source>
</evidence>
<keyword evidence="1 3" id="KW-0560">Oxidoreductase</keyword>
<dbReference type="InterPro" id="IPR050223">
    <property type="entry name" value="D-isomer_2-hydroxyacid_DH"/>
</dbReference>
<keyword evidence="2" id="KW-0520">NAD</keyword>
<name>A0A1G2BXG1_9BACT</name>
<dbReference type="InterPro" id="IPR036291">
    <property type="entry name" value="NAD(P)-bd_dom_sf"/>
</dbReference>
<evidence type="ECO:0000259" key="5">
    <source>
        <dbReference type="Pfam" id="PF02826"/>
    </source>
</evidence>
<dbReference type="PANTHER" id="PTHR10996:SF178">
    <property type="entry name" value="2-HYDROXYACID DEHYDROGENASE YGL185C-RELATED"/>
    <property type="match status" value="1"/>
</dbReference>
<feature type="domain" description="D-isomer specific 2-hydroxyacid dehydrogenase catalytic" evidence="4">
    <location>
        <begin position="14"/>
        <end position="296"/>
    </location>
</feature>
<dbReference type="GO" id="GO:0030267">
    <property type="term" value="F:glyoxylate reductase (NADPH) activity"/>
    <property type="evidence" value="ECO:0007669"/>
    <property type="project" value="TreeGrafter"/>
</dbReference>
<evidence type="ECO:0000259" key="4">
    <source>
        <dbReference type="Pfam" id="PF00389"/>
    </source>
</evidence>
<dbReference type="PANTHER" id="PTHR10996">
    <property type="entry name" value="2-HYDROXYACID DEHYDROGENASE-RELATED"/>
    <property type="match status" value="1"/>
</dbReference>
<evidence type="ECO:0000256" key="1">
    <source>
        <dbReference type="ARBA" id="ARBA00023002"/>
    </source>
</evidence>
<dbReference type="Proteomes" id="UP000177626">
    <property type="component" value="Unassembled WGS sequence"/>
</dbReference>
<dbReference type="AlphaFoldDB" id="A0A1G2BXG1"/>
<evidence type="ECO:0000256" key="3">
    <source>
        <dbReference type="RuleBase" id="RU003719"/>
    </source>
</evidence>
<dbReference type="InterPro" id="IPR006140">
    <property type="entry name" value="D-isomer_DH_NAD-bd"/>
</dbReference>
<comment type="similarity">
    <text evidence="3">Belongs to the D-isomer specific 2-hydroxyacid dehydrogenase family.</text>
</comment>
<reference evidence="6 7" key="1">
    <citation type="journal article" date="2016" name="Nat. Commun.">
        <title>Thousands of microbial genomes shed light on interconnected biogeochemical processes in an aquifer system.</title>
        <authorList>
            <person name="Anantharaman K."/>
            <person name="Brown C.T."/>
            <person name="Hug L.A."/>
            <person name="Sharon I."/>
            <person name="Castelle C.J."/>
            <person name="Probst A.J."/>
            <person name="Thomas B.C."/>
            <person name="Singh A."/>
            <person name="Wilkins M.J."/>
            <person name="Karaoz U."/>
            <person name="Brodie E.L."/>
            <person name="Williams K.H."/>
            <person name="Hubbard S.S."/>
            <person name="Banfield J.F."/>
        </authorList>
    </citation>
    <scope>NUCLEOTIDE SEQUENCE [LARGE SCALE GENOMIC DNA]</scope>
</reference>
<feature type="domain" description="D-isomer specific 2-hydroxyacid dehydrogenase NAD-binding" evidence="5">
    <location>
        <begin position="106"/>
        <end position="270"/>
    </location>
</feature>
<evidence type="ECO:0008006" key="8">
    <source>
        <dbReference type="Google" id="ProtNLM"/>
    </source>
</evidence>
<accession>A0A1G2BXG1</accession>
<evidence type="ECO:0000313" key="6">
    <source>
        <dbReference type="EMBL" id="OGY93845.1"/>
    </source>
</evidence>
<dbReference type="Pfam" id="PF02826">
    <property type="entry name" value="2-Hacid_dh_C"/>
    <property type="match status" value="1"/>
</dbReference>
<comment type="caution">
    <text evidence="6">The sequence shown here is derived from an EMBL/GenBank/DDBJ whole genome shotgun (WGS) entry which is preliminary data.</text>
</comment>
<organism evidence="6 7">
    <name type="scientific">Candidatus Komeilibacteria bacterium RIFOXYC1_FULL_37_11</name>
    <dbReference type="NCBI Taxonomy" id="1798555"/>
    <lineage>
        <taxon>Bacteria</taxon>
        <taxon>Candidatus Komeiliibacteriota</taxon>
    </lineage>
</organism>
<dbReference type="Pfam" id="PF00389">
    <property type="entry name" value="2-Hacid_dh"/>
    <property type="match status" value="1"/>
</dbReference>
<dbReference type="SUPFAM" id="SSF52283">
    <property type="entry name" value="Formate/glycerate dehydrogenase catalytic domain-like"/>
    <property type="match status" value="1"/>
</dbReference>
<protein>
    <recommendedName>
        <fullName evidence="8">D-isomer specific 2-hydroxyacid dehydrogenase NAD-binding domain-containing protein</fullName>
    </recommendedName>
</protein>
<sequence>MLKIVVPLNLELFPDQIKRLKKLGAVTFYNDWAKTPEEWLQRVKSADIICGGKFGLKEKYQDLENVFISLPFVGVDFFDEKILKKRNIVVAKSPGCNKVAVSEWIIGMIFNLLRRFPFYINNTTLNNDLPPIEHSLKDKNITILGKGHVGSRVGKICEALEMNVSYFQRGDDLLKSVKNADVVVDTLSSNPTTKGLLNEKFFLSLKEGSYFLTVTGTEIYDTDGIIKSLDQNILAGVAMDAGSIKVGNTNDHYYQKLLQHPKILTTPHIAYNTWDTKRVANDMMIDNVEAWLNKKPINLIY</sequence>
<dbReference type="GO" id="GO:0005829">
    <property type="term" value="C:cytosol"/>
    <property type="evidence" value="ECO:0007669"/>
    <property type="project" value="TreeGrafter"/>
</dbReference>
<dbReference type="SUPFAM" id="SSF51735">
    <property type="entry name" value="NAD(P)-binding Rossmann-fold domains"/>
    <property type="match status" value="1"/>
</dbReference>
<dbReference type="GO" id="GO:0051287">
    <property type="term" value="F:NAD binding"/>
    <property type="evidence" value="ECO:0007669"/>
    <property type="project" value="InterPro"/>
</dbReference>
<dbReference type="GO" id="GO:0016618">
    <property type="term" value="F:hydroxypyruvate reductase [NAD(P)H] activity"/>
    <property type="evidence" value="ECO:0007669"/>
    <property type="project" value="TreeGrafter"/>
</dbReference>
<dbReference type="InterPro" id="IPR006139">
    <property type="entry name" value="D-isomer_2_OHA_DH_cat_dom"/>
</dbReference>
<evidence type="ECO:0000256" key="2">
    <source>
        <dbReference type="ARBA" id="ARBA00023027"/>
    </source>
</evidence>
<gene>
    <name evidence="6" type="ORF">A2406_00640</name>
</gene>
<dbReference type="EMBL" id="MHKQ01000016">
    <property type="protein sequence ID" value="OGY93845.1"/>
    <property type="molecule type" value="Genomic_DNA"/>
</dbReference>
<proteinExistence type="inferred from homology"/>